<dbReference type="RefSeq" id="WP_138623778.1">
    <property type="nucleotide sequence ID" value="NZ_SZVP01000012.1"/>
</dbReference>
<accession>A0A8H2JKD9</accession>
<evidence type="ECO:0000259" key="3">
    <source>
        <dbReference type="PROSITE" id="PS50006"/>
    </source>
</evidence>
<feature type="transmembrane region" description="Helical" evidence="2">
    <location>
        <begin position="192"/>
        <end position="211"/>
    </location>
</feature>
<dbReference type="Pfam" id="PF16697">
    <property type="entry name" value="Yop-YscD_cpl"/>
    <property type="match status" value="1"/>
</dbReference>
<dbReference type="InterPro" id="IPR000253">
    <property type="entry name" value="FHA_dom"/>
</dbReference>
<dbReference type="InterPro" id="IPR008984">
    <property type="entry name" value="SMAD_FHA_dom_sf"/>
</dbReference>
<reference evidence="4 5" key="1">
    <citation type="submission" date="2019-05" db="EMBL/GenBank/DDBJ databases">
        <title>Colwellia ponticola sp. nov., isolated from seawater.</title>
        <authorList>
            <person name="Yoon J.-H."/>
        </authorList>
    </citation>
    <scope>NUCLEOTIDE SEQUENCE [LARGE SCALE GENOMIC DNA]</scope>
    <source>
        <strain evidence="4 5">OISW-25</strain>
    </source>
</reference>
<dbReference type="InterPro" id="IPR032030">
    <property type="entry name" value="YscD_cytoplasmic_dom"/>
</dbReference>
<organism evidence="4 5">
    <name type="scientific">Colwellia ponticola</name>
    <dbReference type="NCBI Taxonomy" id="2304625"/>
    <lineage>
        <taxon>Bacteria</taxon>
        <taxon>Pseudomonadati</taxon>
        <taxon>Pseudomonadota</taxon>
        <taxon>Gammaproteobacteria</taxon>
        <taxon>Alteromonadales</taxon>
        <taxon>Colwelliaceae</taxon>
        <taxon>Colwellia</taxon>
    </lineage>
</organism>
<name>A0A8H2JKD9_9GAMM</name>
<keyword evidence="5" id="KW-1185">Reference proteome</keyword>
<dbReference type="CDD" id="cd00060">
    <property type="entry name" value="FHA"/>
    <property type="match status" value="1"/>
</dbReference>
<dbReference type="EMBL" id="SZVP01000012">
    <property type="protein sequence ID" value="TMM43946.1"/>
    <property type="molecule type" value="Genomic_DNA"/>
</dbReference>
<feature type="transmembrane region" description="Helical" evidence="2">
    <location>
        <begin position="289"/>
        <end position="306"/>
    </location>
</feature>
<dbReference type="AlphaFoldDB" id="A0A8H2JKD9"/>
<protein>
    <submittedName>
        <fullName evidence="4">FHA domain-containing protein</fullName>
    </submittedName>
</protein>
<feature type="transmembrane region" description="Helical" evidence="2">
    <location>
        <begin position="256"/>
        <end position="277"/>
    </location>
</feature>
<dbReference type="OrthoDB" id="5762105at2"/>
<feature type="transmembrane region" description="Helical" evidence="2">
    <location>
        <begin position="162"/>
        <end position="180"/>
    </location>
</feature>
<dbReference type="Gene3D" id="2.60.200.20">
    <property type="match status" value="1"/>
</dbReference>
<evidence type="ECO:0000256" key="2">
    <source>
        <dbReference type="SAM" id="Phobius"/>
    </source>
</evidence>
<dbReference type="SUPFAM" id="SSF49879">
    <property type="entry name" value="SMAD/FHA domain"/>
    <property type="match status" value="1"/>
</dbReference>
<keyword evidence="2" id="KW-1133">Transmembrane helix</keyword>
<evidence type="ECO:0000313" key="5">
    <source>
        <dbReference type="Proteomes" id="UP000307702"/>
    </source>
</evidence>
<dbReference type="Proteomes" id="UP000307702">
    <property type="component" value="Unassembled WGS sequence"/>
</dbReference>
<comment type="caution">
    <text evidence="4">The sequence shown here is derived from an EMBL/GenBank/DDBJ whole genome shotgun (WGS) entry which is preliminary data.</text>
</comment>
<evidence type="ECO:0000256" key="1">
    <source>
        <dbReference type="SAM" id="MobiDB-lite"/>
    </source>
</evidence>
<keyword evidence="2" id="KW-0472">Membrane</keyword>
<feature type="region of interest" description="Disordered" evidence="1">
    <location>
        <begin position="1"/>
        <end position="24"/>
    </location>
</feature>
<evidence type="ECO:0000313" key="4">
    <source>
        <dbReference type="EMBL" id="TMM43946.1"/>
    </source>
</evidence>
<dbReference type="PROSITE" id="PS50006">
    <property type="entry name" value="FHA_DOMAIN"/>
    <property type="match status" value="1"/>
</dbReference>
<gene>
    <name evidence="4" type="ORF">FCS21_12185</name>
</gene>
<feature type="domain" description="FHA" evidence="3">
    <location>
        <begin position="61"/>
        <end position="110"/>
    </location>
</feature>
<feature type="transmembrane region" description="Helical" evidence="2">
    <location>
        <begin position="223"/>
        <end position="240"/>
    </location>
</feature>
<proteinExistence type="predicted"/>
<keyword evidence="2" id="KW-0812">Transmembrane</keyword>
<sequence length="358" mass="40075">MEISATTNDNISESSPSYATKTTAEISSNDNLPIAQAEIIIEEITRNHKLLHRHKLTQDNICIGRGYQNDIILADPHVCPEHLSLSYADNTWRIHDKNSINGTVLEKSRGKKQKADQQIVNDGDVLILGKSQLRLLFTDHQVASTVAFSPFESLIDFIRHPVAVFISIALFMLIAGNISYLNQPTETNISQLFVGAFSMSLLFALWPIGVALMSHITKHDPRILAQLGISFNFFILMWLTDFTEEIIAFNSASHSILGYLIALVPIALTFSLLWLNSYIGFHVGAKRRVLVALSITILLFGGTYLLEYSKKPEFNPHPQYNTVLMAPHYLLAPTNTVENFLTQSNALFEQANKAAQRH</sequence>